<sequence length="101" mass="11029">MATKRRGETAPMYSLGGRLLKWTSEVLWRWPSLAGGNLYYATALPQVLEKMPSLEALPGVILGSTKERVECLAGHPAKRPYALHISITDGLPHAKAHASVH</sequence>
<name>A0A9J6G9T8_HAELO</name>
<accession>A0A9J6G9T8</accession>
<dbReference type="Proteomes" id="UP000821853">
    <property type="component" value="Chromosome 5"/>
</dbReference>
<dbReference type="AlphaFoldDB" id="A0A9J6G9T8"/>
<gene>
    <name evidence="1" type="ORF">HPB48_003205</name>
</gene>
<protein>
    <submittedName>
        <fullName evidence="1">Uncharacterized protein</fullName>
    </submittedName>
</protein>
<dbReference type="EMBL" id="JABSTR010000007">
    <property type="protein sequence ID" value="KAH9375182.1"/>
    <property type="molecule type" value="Genomic_DNA"/>
</dbReference>
<evidence type="ECO:0000313" key="1">
    <source>
        <dbReference type="EMBL" id="KAH9375182.1"/>
    </source>
</evidence>
<proteinExistence type="predicted"/>
<dbReference type="VEuPathDB" id="VectorBase:HLOH_059055"/>
<comment type="caution">
    <text evidence="1">The sequence shown here is derived from an EMBL/GenBank/DDBJ whole genome shotgun (WGS) entry which is preliminary data.</text>
</comment>
<reference evidence="1 2" key="1">
    <citation type="journal article" date="2020" name="Cell">
        <title>Large-Scale Comparative Analyses of Tick Genomes Elucidate Their Genetic Diversity and Vector Capacities.</title>
        <authorList>
            <consortium name="Tick Genome and Microbiome Consortium (TIGMIC)"/>
            <person name="Jia N."/>
            <person name="Wang J."/>
            <person name="Shi W."/>
            <person name="Du L."/>
            <person name="Sun Y."/>
            <person name="Zhan W."/>
            <person name="Jiang J.F."/>
            <person name="Wang Q."/>
            <person name="Zhang B."/>
            <person name="Ji P."/>
            <person name="Bell-Sakyi L."/>
            <person name="Cui X.M."/>
            <person name="Yuan T.T."/>
            <person name="Jiang B.G."/>
            <person name="Yang W.F."/>
            <person name="Lam T.T."/>
            <person name="Chang Q.C."/>
            <person name="Ding S.J."/>
            <person name="Wang X.J."/>
            <person name="Zhu J.G."/>
            <person name="Ruan X.D."/>
            <person name="Zhao L."/>
            <person name="Wei J.T."/>
            <person name="Ye R.Z."/>
            <person name="Que T.C."/>
            <person name="Du C.H."/>
            <person name="Zhou Y.H."/>
            <person name="Cheng J.X."/>
            <person name="Dai P.F."/>
            <person name="Guo W.B."/>
            <person name="Han X.H."/>
            <person name="Huang E.J."/>
            <person name="Li L.F."/>
            <person name="Wei W."/>
            <person name="Gao Y.C."/>
            <person name="Liu J.Z."/>
            <person name="Shao H.Z."/>
            <person name="Wang X."/>
            <person name="Wang C.C."/>
            <person name="Yang T.C."/>
            <person name="Huo Q.B."/>
            <person name="Li W."/>
            <person name="Chen H.Y."/>
            <person name="Chen S.E."/>
            <person name="Zhou L.G."/>
            <person name="Ni X.B."/>
            <person name="Tian J.H."/>
            <person name="Sheng Y."/>
            <person name="Liu T."/>
            <person name="Pan Y.S."/>
            <person name="Xia L.Y."/>
            <person name="Li J."/>
            <person name="Zhao F."/>
            <person name="Cao W.C."/>
        </authorList>
    </citation>
    <scope>NUCLEOTIDE SEQUENCE [LARGE SCALE GENOMIC DNA]</scope>
    <source>
        <strain evidence="1">HaeL-2018</strain>
    </source>
</reference>
<organism evidence="1 2">
    <name type="scientific">Haemaphysalis longicornis</name>
    <name type="common">Bush tick</name>
    <dbReference type="NCBI Taxonomy" id="44386"/>
    <lineage>
        <taxon>Eukaryota</taxon>
        <taxon>Metazoa</taxon>
        <taxon>Ecdysozoa</taxon>
        <taxon>Arthropoda</taxon>
        <taxon>Chelicerata</taxon>
        <taxon>Arachnida</taxon>
        <taxon>Acari</taxon>
        <taxon>Parasitiformes</taxon>
        <taxon>Ixodida</taxon>
        <taxon>Ixodoidea</taxon>
        <taxon>Ixodidae</taxon>
        <taxon>Haemaphysalinae</taxon>
        <taxon>Haemaphysalis</taxon>
    </lineage>
</organism>
<evidence type="ECO:0000313" key="2">
    <source>
        <dbReference type="Proteomes" id="UP000821853"/>
    </source>
</evidence>
<keyword evidence="2" id="KW-1185">Reference proteome</keyword>